<evidence type="ECO:0000259" key="2">
    <source>
        <dbReference type="PROSITE" id="PS50878"/>
    </source>
</evidence>
<comment type="caution">
    <text evidence="3">The sequence shown here is derived from an EMBL/GenBank/DDBJ whole genome shotgun (WGS) entry which is preliminary data.</text>
</comment>
<reference evidence="3" key="1">
    <citation type="journal article" date="2023" name="Nat. Commun.">
        <title>Diploid and tetraploid genomes of Acorus and the evolution of monocots.</title>
        <authorList>
            <person name="Ma L."/>
            <person name="Liu K.W."/>
            <person name="Li Z."/>
            <person name="Hsiao Y.Y."/>
            <person name="Qi Y."/>
            <person name="Fu T."/>
            <person name="Tang G.D."/>
            <person name="Zhang D."/>
            <person name="Sun W.H."/>
            <person name="Liu D.K."/>
            <person name="Li Y."/>
            <person name="Chen G.Z."/>
            <person name="Liu X.D."/>
            <person name="Liao X.Y."/>
            <person name="Jiang Y.T."/>
            <person name="Yu X."/>
            <person name="Hao Y."/>
            <person name="Huang J."/>
            <person name="Zhao X.W."/>
            <person name="Ke S."/>
            <person name="Chen Y.Y."/>
            <person name="Wu W.L."/>
            <person name="Hsu J.L."/>
            <person name="Lin Y.F."/>
            <person name="Huang M.D."/>
            <person name="Li C.Y."/>
            <person name="Huang L."/>
            <person name="Wang Z.W."/>
            <person name="Zhao X."/>
            <person name="Zhong W.Y."/>
            <person name="Peng D.H."/>
            <person name="Ahmad S."/>
            <person name="Lan S."/>
            <person name="Zhang J.S."/>
            <person name="Tsai W.C."/>
            <person name="Van de Peer Y."/>
            <person name="Liu Z.J."/>
        </authorList>
    </citation>
    <scope>NUCLEOTIDE SEQUENCE</scope>
    <source>
        <strain evidence="3">SCP</strain>
    </source>
</reference>
<evidence type="ECO:0000313" key="4">
    <source>
        <dbReference type="Proteomes" id="UP001179952"/>
    </source>
</evidence>
<feature type="region of interest" description="Disordered" evidence="1">
    <location>
        <begin position="520"/>
        <end position="545"/>
    </location>
</feature>
<dbReference type="GO" id="GO:0005739">
    <property type="term" value="C:mitochondrion"/>
    <property type="evidence" value="ECO:0007669"/>
    <property type="project" value="TreeGrafter"/>
</dbReference>
<feature type="region of interest" description="Disordered" evidence="1">
    <location>
        <begin position="24"/>
        <end position="49"/>
    </location>
</feature>
<dbReference type="PROSITE" id="PS50878">
    <property type="entry name" value="RT_POL"/>
    <property type="match status" value="1"/>
</dbReference>
<feature type="compositionally biased region" description="Acidic residues" evidence="1">
    <location>
        <begin position="528"/>
        <end position="539"/>
    </location>
</feature>
<reference evidence="3" key="2">
    <citation type="submission" date="2023-06" db="EMBL/GenBank/DDBJ databases">
        <authorList>
            <person name="Ma L."/>
            <person name="Liu K.-W."/>
            <person name="Li Z."/>
            <person name="Hsiao Y.-Y."/>
            <person name="Qi Y."/>
            <person name="Fu T."/>
            <person name="Tang G."/>
            <person name="Zhang D."/>
            <person name="Sun W.-H."/>
            <person name="Liu D.-K."/>
            <person name="Li Y."/>
            <person name="Chen G.-Z."/>
            <person name="Liu X.-D."/>
            <person name="Liao X.-Y."/>
            <person name="Jiang Y.-T."/>
            <person name="Yu X."/>
            <person name="Hao Y."/>
            <person name="Huang J."/>
            <person name="Zhao X.-W."/>
            <person name="Ke S."/>
            <person name="Chen Y.-Y."/>
            <person name="Wu W.-L."/>
            <person name="Hsu J.-L."/>
            <person name="Lin Y.-F."/>
            <person name="Huang M.-D."/>
            <person name="Li C.-Y."/>
            <person name="Huang L."/>
            <person name="Wang Z.-W."/>
            <person name="Zhao X."/>
            <person name="Zhong W.-Y."/>
            <person name="Peng D.-H."/>
            <person name="Ahmad S."/>
            <person name="Lan S."/>
            <person name="Zhang J.-S."/>
            <person name="Tsai W.-C."/>
            <person name="Van De Peer Y."/>
            <person name="Liu Z.-J."/>
        </authorList>
    </citation>
    <scope>NUCLEOTIDE SEQUENCE</scope>
    <source>
        <strain evidence="3">SCP</strain>
        <tissue evidence="3">Leaves</tissue>
    </source>
</reference>
<sequence>MLSNLRRLASIPVRVSQILSSLRSQSASASPSPSLFDEPSQPPPNPISKSELETLILNKYERHRFRDIVRDVVSSPPVLLSACRNLFSRSHGCGDLAAFETRSACDRLSIDELSLELKEDRFDVRARCVEMRPFRRTGESLIIADLKLKVVMEAVRMALEVIYDKRFVTFSYGGRVGMGRHTAIRYLKSSVENPNWWFRVGLCRGRFGPRHVEKLMEVFEEKVDDRILLDLIVRFFESGVVRFEFGGLCMGRGFPQESCLDSILVNVYFHGLDREIQDLRLEIGRSNPRYGGEEIIDTGRVFYKPVKIYAVRYLDEILVITSGSKKLALNLKDRVVDYLEGNLGVNVDKSETVIHSAVSEKMEFIGMVLRAVTPSVLRPLMSEKAIRARKKYLRQREMRALELKNARETIRKKLGLKIFNHLFKKLKRGKKFEFEYNIEDEVRDIFREWAGETVQEFFGSQEECWSWHRKLTSGDFMSLKRISDQLPGELVEAYDRFQENVDKYLMPGRTNKIYEEENIIEGNRGEVEETDGDDSDGEQEDRRRYEERTVEDLTKLCMKVDAPIRLVREAVRMAGFTNSMGRPRPIELLFCLEDAEIVKWYAGVGKRWLDFFCCCHNFKMVKTIVNYHLRFSCILTLAEKHESTKREAIRHYTKHLKVSNGKVDEVHFPTEREIKMMGDRNLSDPMPVDGVLCLALLRLAFDVPSGSCVAHFCDREDTHIYRVRLLQNHLNVDPLNEKKWVKGMGVIHNSLNHRCLPLCSRHVSDLFLGRISLQDIDCTSYVDIP</sequence>
<keyword evidence="4" id="KW-1185">Reference proteome</keyword>
<protein>
    <recommendedName>
        <fullName evidence="2">Reverse transcriptase domain-containing protein</fullName>
    </recommendedName>
</protein>
<dbReference type="InterPro" id="IPR000477">
    <property type="entry name" value="RT_dom"/>
</dbReference>
<dbReference type="SUPFAM" id="SSF56672">
    <property type="entry name" value="DNA/RNA polymerases"/>
    <property type="match status" value="1"/>
</dbReference>
<dbReference type="GO" id="GO:0006315">
    <property type="term" value="P:homing of group II introns"/>
    <property type="evidence" value="ECO:0007669"/>
    <property type="project" value="TreeGrafter"/>
</dbReference>
<accession>A0AAV9BK40</accession>
<dbReference type="EMBL" id="JAUJYN010000003">
    <property type="protein sequence ID" value="KAK1276950.1"/>
    <property type="molecule type" value="Genomic_DNA"/>
</dbReference>
<dbReference type="AlphaFoldDB" id="A0AAV9BK40"/>
<dbReference type="InterPro" id="IPR024937">
    <property type="entry name" value="Domain_X"/>
</dbReference>
<evidence type="ECO:0000313" key="3">
    <source>
        <dbReference type="EMBL" id="KAK1276950.1"/>
    </source>
</evidence>
<dbReference type="CDD" id="cd01651">
    <property type="entry name" value="RT_G2_intron"/>
    <property type="match status" value="1"/>
</dbReference>
<name>A0AAV9BK40_ACOGR</name>
<evidence type="ECO:0000256" key="1">
    <source>
        <dbReference type="SAM" id="MobiDB-lite"/>
    </source>
</evidence>
<dbReference type="PANTHER" id="PTHR33642">
    <property type="entry name" value="COX1/OXI3 INTRON 1 PROTEIN-RELATED"/>
    <property type="match status" value="1"/>
</dbReference>
<dbReference type="InterPro" id="IPR043502">
    <property type="entry name" value="DNA/RNA_pol_sf"/>
</dbReference>
<feature type="compositionally biased region" description="Low complexity" evidence="1">
    <location>
        <begin position="24"/>
        <end position="34"/>
    </location>
</feature>
<dbReference type="Proteomes" id="UP001179952">
    <property type="component" value="Unassembled WGS sequence"/>
</dbReference>
<dbReference type="Pfam" id="PF01348">
    <property type="entry name" value="Intron_maturas2"/>
    <property type="match status" value="1"/>
</dbReference>
<gene>
    <name evidence="3" type="ORF">QJS04_geneDACA004035</name>
</gene>
<dbReference type="GO" id="GO:0090615">
    <property type="term" value="P:mitochondrial mRNA processing"/>
    <property type="evidence" value="ECO:0007669"/>
    <property type="project" value="TreeGrafter"/>
</dbReference>
<feature type="domain" description="Reverse transcriptase" evidence="2">
    <location>
        <begin position="1"/>
        <end position="369"/>
    </location>
</feature>
<organism evidence="3 4">
    <name type="scientific">Acorus gramineus</name>
    <name type="common">Dwarf sweet flag</name>
    <dbReference type="NCBI Taxonomy" id="55184"/>
    <lineage>
        <taxon>Eukaryota</taxon>
        <taxon>Viridiplantae</taxon>
        <taxon>Streptophyta</taxon>
        <taxon>Embryophyta</taxon>
        <taxon>Tracheophyta</taxon>
        <taxon>Spermatophyta</taxon>
        <taxon>Magnoliopsida</taxon>
        <taxon>Liliopsida</taxon>
        <taxon>Acoraceae</taxon>
        <taxon>Acorus</taxon>
    </lineage>
</organism>
<dbReference type="PANTHER" id="PTHR33642:SF4">
    <property type="entry name" value="COX1_OXI3 INTRON 1 PROTEIN-RELATED"/>
    <property type="match status" value="1"/>
</dbReference>
<dbReference type="GO" id="GO:0003964">
    <property type="term" value="F:RNA-directed DNA polymerase activity"/>
    <property type="evidence" value="ECO:0007669"/>
    <property type="project" value="TreeGrafter"/>
</dbReference>
<proteinExistence type="predicted"/>